<accession>A0ACC1H7V2</accession>
<keyword evidence="2" id="KW-1185">Reference proteome</keyword>
<gene>
    <name evidence="1" type="ORF">EV182_007554</name>
</gene>
<name>A0ACC1H7V2_9FUNG</name>
<dbReference type="EMBL" id="JAMZIH010008680">
    <property type="protein sequence ID" value="KAJ1671585.1"/>
    <property type="molecule type" value="Genomic_DNA"/>
</dbReference>
<dbReference type="Proteomes" id="UP001145114">
    <property type="component" value="Unassembled WGS sequence"/>
</dbReference>
<feature type="non-terminal residue" evidence="1">
    <location>
        <position position="208"/>
    </location>
</feature>
<sequence>MFLNMARDFLNIAETEEELAERKRIFKSMSVHSADPTFVDKHCGRYPVIYLRLREVRPVTLDDFRLDMASAIFTAIDEWCHAISDTSKAELNFTRDWLNQMKSNMRNSINDSVELLAGLVDYLSEYYNAKCIVLVDDFDAPVRKAADNTREEVKRYMRRLLSPLAKDNDNVRKLIMAGIDAVNLDTSGSSLNNCKWYPLHEDSDRSRE</sequence>
<organism evidence="1 2">
    <name type="scientific">Spiromyces aspiralis</name>
    <dbReference type="NCBI Taxonomy" id="68401"/>
    <lineage>
        <taxon>Eukaryota</taxon>
        <taxon>Fungi</taxon>
        <taxon>Fungi incertae sedis</taxon>
        <taxon>Zoopagomycota</taxon>
        <taxon>Kickxellomycotina</taxon>
        <taxon>Kickxellomycetes</taxon>
        <taxon>Kickxellales</taxon>
        <taxon>Kickxellaceae</taxon>
        <taxon>Spiromyces</taxon>
    </lineage>
</organism>
<evidence type="ECO:0000313" key="1">
    <source>
        <dbReference type="EMBL" id="KAJ1671585.1"/>
    </source>
</evidence>
<proteinExistence type="predicted"/>
<protein>
    <submittedName>
        <fullName evidence="1">Uncharacterized protein</fullName>
    </submittedName>
</protein>
<evidence type="ECO:0000313" key="2">
    <source>
        <dbReference type="Proteomes" id="UP001145114"/>
    </source>
</evidence>
<comment type="caution">
    <text evidence="1">The sequence shown here is derived from an EMBL/GenBank/DDBJ whole genome shotgun (WGS) entry which is preliminary data.</text>
</comment>
<reference evidence="1" key="1">
    <citation type="submission" date="2022-06" db="EMBL/GenBank/DDBJ databases">
        <title>Phylogenomic reconstructions and comparative analyses of Kickxellomycotina fungi.</title>
        <authorList>
            <person name="Reynolds N.K."/>
            <person name="Stajich J.E."/>
            <person name="Barry K."/>
            <person name="Grigoriev I.V."/>
            <person name="Crous P."/>
            <person name="Smith M.E."/>
        </authorList>
    </citation>
    <scope>NUCLEOTIDE SEQUENCE</scope>
    <source>
        <strain evidence="1">RSA 2271</strain>
    </source>
</reference>